<keyword evidence="3" id="KW-1185">Reference proteome</keyword>
<gene>
    <name evidence="2" type="ORF">PSYICH_LOCUS2336</name>
</gene>
<organism evidence="2 3">
    <name type="scientific">Psylliodes chrysocephalus</name>
    <dbReference type="NCBI Taxonomy" id="3402493"/>
    <lineage>
        <taxon>Eukaryota</taxon>
        <taxon>Metazoa</taxon>
        <taxon>Ecdysozoa</taxon>
        <taxon>Arthropoda</taxon>
        <taxon>Hexapoda</taxon>
        <taxon>Insecta</taxon>
        <taxon>Pterygota</taxon>
        <taxon>Neoptera</taxon>
        <taxon>Endopterygota</taxon>
        <taxon>Coleoptera</taxon>
        <taxon>Polyphaga</taxon>
        <taxon>Cucujiformia</taxon>
        <taxon>Chrysomeloidea</taxon>
        <taxon>Chrysomelidae</taxon>
        <taxon>Galerucinae</taxon>
        <taxon>Alticini</taxon>
        <taxon>Psylliodes</taxon>
    </lineage>
</organism>
<dbReference type="Proteomes" id="UP001153636">
    <property type="component" value="Chromosome 11"/>
</dbReference>
<dbReference type="SMART" id="SM00848">
    <property type="entry name" value="Inhibitor_I29"/>
    <property type="match status" value="3"/>
</dbReference>
<dbReference type="OrthoDB" id="5855924at2759"/>
<dbReference type="InterPro" id="IPR013201">
    <property type="entry name" value="Prot_inhib_I29"/>
</dbReference>
<protein>
    <recommendedName>
        <fullName evidence="1">Cathepsin propeptide inhibitor domain-containing protein</fullName>
    </recommendedName>
</protein>
<feature type="domain" description="Cathepsin propeptide inhibitor" evidence="1">
    <location>
        <begin position="105"/>
        <end position="165"/>
    </location>
</feature>
<accession>A0A9P0G8T0</accession>
<dbReference type="InterPro" id="IPR038765">
    <property type="entry name" value="Papain-like_cys_pep_sf"/>
</dbReference>
<name>A0A9P0G8T0_9CUCU</name>
<reference evidence="2" key="1">
    <citation type="submission" date="2022-01" db="EMBL/GenBank/DDBJ databases">
        <authorList>
            <person name="King R."/>
        </authorList>
    </citation>
    <scope>NUCLEOTIDE SEQUENCE</scope>
</reference>
<evidence type="ECO:0000259" key="1">
    <source>
        <dbReference type="SMART" id="SM00848"/>
    </source>
</evidence>
<dbReference type="EMBL" id="OV651823">
    <property type="protein sequence ID" value="CAH1101120.1"/>
    <property type="molecule type" value="Genomic_DNA"/>
</dbReference>
<dbReference type="AlphaFoldDB" id="A0A9P0G8T0"/>
<dbReference type="SUPFAM" id="SSF54001">
    <property type="entry name" value="Cysteine proteinases"/>
    <property type="match status" value="3"/>
</dbReference>
<sequence>MFTPVYISFKKHQYQYNIKTDTKYVTFSCVNRIRVSRSHFRIKPLQMLSVGPQEKYRRKYSDPEPLEKQYETGPIARHLSIGVQEQDQYRHTVNIEECADEEEAWERFKEMFDRHYSTLDEENFRKDIFLATLRGVREHNERYKNHEVSYSQGINQFSDMTQQELQTGTGSRPLGRPLEHIPEYQQHRYVNIEDILDDDEAWEMFKRKFNRHYLTPEEEYFHRDIFIIALRRIREHNQRYKNQEVTYRLSIDQFCDLSQEEMSSTMRQYGTRPIQRHYGTEDIYTVNIEEIENDDEAWEIFKKKFDRHYSTFDEENYRRDIFLATLRSVREHNEWYKNKQVSYSQCINEFSDLTQDEFQNGSTMSHYGTRHVYKELSRDRSDQLDLTLDS</sequence>
<feature type="domain" description="Cathepsin propeptide inhibitor" evidence="1">
    <location>
        <begin position="298"/>
        <end position="358"/>
    </location>
</feature>
<dbReference type="Gene3D" id="1.10.287.2250">
    <property type="match status" value="3"/>
</dbReference>
<evidence type="ECO:0000313" key="2">
    <source>
        <dbReference type="EMBL" id="CAH1101120.1"/>
    </source>
</evidence>
<evidence type="ECO:0000313" key="3">
    <source>
        <dbReference type="Proteomes" id="UP001153636"/>
    </source>
</evidence>
<proteinExistence type="predicted"/>
<dbReference type="Pfam" id="PF08246">
    <property type="entry name" value="Inhibitor_I29"/>
    <property type="match status" value="3"/>
</dbReference>
<feature type="domain" description="Cathepsin propeptide inhibitor" evidence="1">
    <location>
        <begin position="202"/>
        <end position="262"/>
    </location>
</feature>